<dbReference type="PROSITE" id="PS50600">
    <property type="entry name" value="ULP_PROTEASE"/>
    <property type="match status" value="1"/>
</dbReference>
<dbReference type="EMBL" id="JBBPBM010000153">
    <property type="protein sequence ID" value="KAK8503392.1"/>
    <property type="molecule type" value="Genomic_DNA"/>
</dbReference>
<evidence type="ECO:0000256" key="4">
    <source>
        <dbReference type="ARBA" id="ARBA00022807"/>
    </source>
</evidence>
<dbReference type="SUPFAM" id="SSF54001">
    <property type="entry name" value="Cysteine proteinases"/>
    <property type="match status" value="1"/>
</dbReference>
<keyword evidence="5" id="KW-0238">DNA-binding</keyword>
<comment type="similarity">
    <text evidence="1">Belongs to the peptidase C48 family.</text>
</comment>
<keyword evidence="4" id="KW-0788">Thiol protease</keyword>
<dbReference type="Gene3D" id="1.10.30.10">
    <property type="entry name" value="High mobility group box domain"/>
    <property type="match status" value="1"/>
</dbReference>
<name>A0ABR2B8Q6_9ROSI</name>
<dbReference type="Gene3D" id="3.40.395.10">
    <property type="entry name" value="Adenoviral Proteinase, Chain A"/>
    <property type="match status" value="1"/>
</dbReference>
<evidence type="ECO:0000256" key="5">
    <source>
        <dbReference type="PROSITE-ProRule" id="PRU00267"/>
    </source>
</evidence>
<protein>
    <recommendedName>
        <fullName evidence="11">Ubiquitin-like protease family profile domain-containing protein</fullName>
    </recommendedName>
</protein>
<dbReference type="Proteomes" id="UP001472677">
    <property type="component" value="Unassembled WGS sequence"/>
</dbReference>
<reference evidence="9 10" key="1">
    <citation type="journal article" date="2024" name="G3 (Bethesda)">
        <title>Genome assembly of Hibiscus sabdariffa L. provides insights into metabolisms of medicinal natural products.</title>
        <authorList>
            <person name="Kim T."/>
        </authorList>
    </citation>
    <scope>NUCLEOTIDE SEQUENCE [LARGE SCALE GENOMIC DNA]</scope>
    <source>
        <strain evidence="9">TK-2024</strain>
        <tissue evidence="9">Old leaves</tissue>
    </source>
</reference>
<dbReference type="InterPro" id="IPR009071">
    <property type="entry name" value="HMG_box_dom"/>
</dbReference>
<dbReference type="PANTHER" id="PTHR12606">
    <property type="entry name" value="SENTRIN/SUMO-SPECIFIC PROTEASE"/>
    <property type="match status" value="1"/>
</dbReference>
<evidence type="ECO:0000313" key="9">
    <source>
        <dbReference type="EMBL" id="KAK8503392.1"/>
    </source>
</evidence>
<evidence type="ECO:0008006" key="11">
    <source>
        <dbReference type="Google" id="ProtNLM"/>
    </source>
</evidence>
<evidence type="ECO:0000256" key="6">
    <source>
        <dbReference type="SAM" id="MobiDB-lite"/>
    </source>
</evidence>
<gene>
    <name evidence="9" type="ORF">V6N12_034787</name>
</gene>
<dbReference type="InterPro" id="IPR038765">
    <property type="entry name" value="Papain-like_cys_pep_sf"/>
</dbReference>
<feature type="region of interest" description="Disordered" evidence="6">
    <location>
        <begin position="198"/>
        <end position="220"/>
    </location>
</feature>
<evidence type="ECO:0000259" key="7">
    <source>
        <dbReference type="PROSITE" id="PS50118"/>
    </source>
</evidence>
<evidence type="ECO:0000256" key="3">
    <source>
        <dbReference type="ARBA" id="ARBA00022801"/>
    </source>
</evidence>
<proteinExistence type="inferred from homology"/>
<feature type="domain" description="Ubiquitin-like protease family profile" evidence="8">
    <location>
        <begin position="302"/>
        <end position="484"/>
    </location>
</feature>
<keyword evidence="3" id="KW-0378">Hydrolase</keyword>
<evidence type="ECO:0000256" key="2">
    <source>
        <dbReference type="ARBA" id="ARBA00022670"/>
    </source>
</evidence>
<evidence type="ECO:0000313" key="10">
    <source>
        <dbReference type="Proteomes" id="UP001472677"/>
    </source>
</evidence>
<comment type="caution">
    <text evidence="9">The sequence shown here is derived from an EMBL/GenBank/DDBJ whole genome shotgun (WGS) entry which is preliminary data.</text>
</comment>
<keyword evidence="5" id="KW-0539">Nucleus</keyword>
<keyword evidence="10" id="KW-1185">Reference proteome</keyword>
<dbReference type="InterPro" id="IPR003653">
    <property type="entry name" value="Peptidase_C48_C"/>
</dbReference>
<dbReference type="SUPFAM" id="SSF47095">
    <property type="entry name" value="HMG-box"/>
    <property type="match status" value="1"/>
</dbReference>
<dbReference type="Pfam" id="PF02902">
    <property type="entry name" value="Peptidase_C48"/>
    <property type="match status" value="1"/>
</dbReference>
<evidence type="ECO:0000256" key="1">
    <source>
        <dbReference type="ARBA" id="ARBA00005234"/>
    </source>
</evidence>
<evidence type="ECO:0000259" key="8">
    <source>
        <dbReference type="PROSITE" id="PS50600"/>
    </source>
</evidence>
<feature type="DNA-binding region" description="HMG box" evidence="5">
    <location>
        <begin position="33"/>
        <end position="104"/>
    </location>
</feature>
<organism evidence="9 10">
    <name type="scientific">Hibiscus sabdariffa</name>
    <name type="common">roselle</name>
    <dbReference type="NCBI Taxonomy" id="183260"/>
    <lineage>
        <taxon>Eukaryota</taxon>
        <taxon>Viridiplantae</taxon>
        <taxon>Streptophyta</taxon>
        <taxon>Embryophyta</taxon>
        <taxon>Tracheophyta</taxon>
        <taxon>Spermatophyta</taxon>
        <taxon>Magnoliopsida</taxon>
        <taxon>eudicotyledons</taxon>
        <taxon>Gunneridae</taxon>
        <taxon>Pentapetalae</taxon>
        <taxon>rosids</taxon>
        <taxon>malvids</taxon>
        <taxon>Malvales</taxon>
        <taxon>Malvaceae</taxon>
        <taxon>Malvoideae</taxon>
        <taxon>Hibiscus</taxon>
    </lineage>
</organism>
<keyword evidence="2" id="KW-0645">Protease</keyword>
<feature type="domain" description="HMG box" evidence="7">
    <location>
        <begin position="33"/>
        <end position="104"/>
    </location>
</feature>
<sequence>MYRLKEMEEAQLLNGSVAEGSAAQMNIQTTKKLKKPNGTFINYYISQCKLNMKNKAKMTLQARQELGEKWKQLSLKEKEPFIKQTIKQRKQYEQELEEGFDGYKKEKVVSTRCSPLNLFKLFEKLKERKKETVIKFYDHVFGVQSKEFGKSNFVPRISVWGKYEAAKLSRTKDVRTTLETKSTEEVRQSTHAEIQNMEFGKDHHRKSSTESPSMAKSVPESNDVLVFDDDGKGNHSDLYTTTIVSIDEPCSVCPSPRKRKVEKKNSLIKIPTKIGDLERALCNYIWNSDVDGSEIVLNYGVTYATIDEFESLRPEKWVMSNIIDLSALMVAYKSKDMPISTKKCFFPSTFATHILSHECTANEVIKFYQCHFNQMGSLSQYDQVFIPINEGNEHWYLCVIDMLHMEAKLLDSLPLRRGNTERRKVVARLISCCETLFEDPLMISTLGSPMVPFEDLKIVVPEGVPFQSNGYDCGMFVIKFMQHLPTENYCSVCVKPWDRFLLLYEIINHKENMCRGKVWKAAMKLQNRRQSPPAKQDLTRVDEMGLKNIFKVWMMIPLQRFPPAAFWADLKRRWSICIWLSIPNKGNKWRNPLQINAAMNSDKLERITNQHSSFTNWED</sequence>
<accession>A0ABR2B8Q6</accession>
<dbReference type="PROSITE" id="PS50118">
    <property type="entry name" value="HMG_BOX_2"/>
    <property type="match status" value="1"/>
</dbReference>
<dbReference type="PANTHER" id="PTHR12606:SF153">
    <property type="entry name" value="ULP1 PROTEASE FAMILY, CARBOXY-TERMINAL DOMAIN PROTEIN"/>
    <property type="match status" value="1"/>
</dbReference>
<dbReference type="InterPro" id="IPR036910">
    <property type="entry name" value="HMG_box_dom_sf"/>
</dbReference>